<dbReference type="OMA" id="WRLSDVI"/>
<gene>
    <name evidence="2" type="ORF">CAPTEDRAFT_204171</name>
</gene>
<organism evidence="2">
    <name type="scientific">Capitella teleta</name>
    <name type="common">Polychaete worm</name>
    <dbReference type="NCBI Taxonomy" id="283909"/>
    <lineage>
        <taxon>Eukaryota</taxon>
        <taxon>Metazoa</taxon>
        <taxon>Spiralia</taxon>
        <taxon>Lophotrochozoa</taxon>
        <taxon>Annelida</taxon>
        <taxon>Polychaeta</taxon>
        <taxon>Sedentaria</taxon>
        <taxon>Scolecida</taxon>
        <taxon>Capitellidae</taxon>
        <taxon>Capitella</taxon>
    </lineage>
</organism>
<dbReference type="AlphaFoldDB" id="R7T529"/>
<name>R7T529_CAPTE</name>
<dbReference type="Proteomes" id="UP000014760">
    <property type="component" value="Unassembled WGS sequence"/>
</dbReference>
<dbReference type="PANTHER" id="PTHR35826">
    <property type="entry name" value="PROTEIN ATP6V1FNB-LIKE"/>
    <property type="match status" value="1"/>
</dbReference>
<dbReference type="EMBL" id="KB311889">
    <property type="protein sequence ID" value="ELT88277.1"/>
    <property type="molecule type" value="Genomic_DNA"/>
</dbReference>
<evidence type="ECO:0000313" key="4">
    <source>
        <dbReference type="Proteomes" id="UP000014760"/>
    </source>
</evidence>
<feature type="domain" description="Sperm microtubule inner protein 1 C-terminal" evidence="1">
    <location>
        <begin position="55"/>
        <end position="172"/>
    </location>
</feature>
<reference evidence="3" key="3">
    <citation type="submission" date="2015-06" db="UniProtKB">
        <authorList>
            <consortium name="EnsemblMetazoa"/>
        </authorList>
    </citation>
    <scope>IDENTIFICATION</scope>
</reference>
<evidence type="ECO:0000313" key="3">
    <source>
        <dbReference type="EnsemblMetazoa" id="CapteP204171"/>
    </source>
</evidence>
<dbReference type="EnsemblMetazoa" id="CapteT204171">
    <property type="protein sequence ID" value="CapteP204171"/>
    <property type="gene ID" value="CapteG204171"/>
</dbReference>
<proteinExistence type="predicted"/>
<dbReference type="EMBL" id="AMQN01015422">
    <property type="status" value="NOT_ANNOTATED_CDS"/>
    <property type="molecule type" value="Genomic_DNA"/>
</dbReference>
<dbReference type="HOGENOM" id="CLU_093510_0_0_1"/>
<dbReference type="PANTHER" id="PTHR35826:SF1">
    <property type="entry name" value="PROTEIN ATP6V1FNB-LIKE"/>
    <property type="match status" value="1"/>
</dbReference>
<keyword evidence="4" id="KW-1185">Reference proteome</keyword>
<evidence type="ECO:0000313" key="2">
    <source>
        <dbReference type="EMBL" id="ELT88277.1"/>
    </source>
</evidence>
<protein>
    <recommendedName>
        <fullName evidence="1">Sperm microtubule inner protein 1 C-terminal domain-containing protein</fullName>
    </recommendedName>
</protein>
<reference evidence="4" key="1">
    <citation type="submission" date="2012-12" db="EMBL/GenBank/DDBJ databases">
        <authorList>
            <person name="Hellsten U."/>
            <person name="Grimwood J."/>
            <person name="Chapman J.A."/>
            <person name="Shapiro H."/>
            <person name="Aerts A."/>
            <person name="Otillar R.P."/>
            <person name="Terry A.Y."/>
            <person name="Boore J.L."/>
            <person name="Simakov O."/>
            <person name="Marletaz F."/>
            <person name="Cho S.-J."/>
            <person name="Edsinger-Gonzales E."/>
            <person name="Havlak P."/>
            <person name="Kuo D.-H."/>
            <person name="Larsson T."/>
            <person name="Lv J."/>
            <person name="Arendt D."/>
            <person name="Savage R."/>
            <person name="Osoegawa K."/>
            <person name="de Jong P."/>
            <person name="Lindberg D.R."/>
            <person name="Seaver E.C."/>
            <person name="Weisblat D.A."/>
            <person name="Putnam N.H."/>
            <person name="Grigoriev I.V."/>
            <person name="Rokhsar D.S."/>
        </authorList>
    </citation>
    <scope>NUCLEOTIDE SEQUENCE</scope>
    <source>
        <strain evidence="4">I ESC-2004</strain>
    </source>
</reference>
<sequence>MARNYPADVRLQSFYRENYEREDAAKLAFYYANKSGQSTGKRTFVQRGPPIHKDGLPTINPMQYALQVKKKEEKDLDEIIKDAKSHFVTEEMRPADERTLKKLYTGFTKEEKGRYSYLRDRHEIIPEQKFTFPTLSSMKYGWKLADSYQLKRPNYARTRLIKDTFYTANGVPTLDDATRGQCLDRGYTLA</sequence>
<dbReference type="OrthoDB" id="410807at2759"/>
<dbReference type="Pfam" id="PF22589">
    <property type="entry name" value="SPMIP1"/>
    <property type="match status" value="1"/>
</dbReference>
<accession>R7T529</accession>
<reference evidence="2 4" key="2">
    <citation type="journal article" date="2013" name="Nature">
        <title>Insights into bilaterian evolution from three spiralian genomes.</title>
        <authorList>
            <person name="Simakov O."/>
            <person name="Marletaz F."/>
            <person name="Cho S.J."/>
            <person name="Edsinger-Gonzales E."/>
            <person name="Havlak P."/>
            <person name="Hellsten U."/>
            <person name="Kuo D.H."/>
            <person name="Larsson T."/>
            <person name="Lv J."/>
            <person name="Arendt D."/>
            <person name="Savage R."/>
            <person name="Osoegawa K."/>
            <person name="de Jong P."/>
            <person name="Grimwood J."/>
            <person name="Chapman J.A."/>
            <person name="Shapiro H."/>
            <person name="Aerts A."/>
            <person name="Otillar R.P."/>
            <person name="Terry A.Y."/>
            <person name="Boore J.L."/>
            <person name="Grigoriev I.V."/>
            <person name="Lindberg D.R."/>
            <person name="Seaver E.C."/>
            <person name="Weisblat D.A."/>
            <person name="Putnam N.H."/>
            <person name="Rokhsar D.S."/>
        </authorList>
    </citation>
    <scope>NUCLEOTIDE SEQUENCE</scope>
    <source>
        <strain evidence="2 4">I ESC-2004</strain>
    </source>
</reference>
<evidence type="ECO:0000259" key="1">
    <source>
        <dbReference type="Pfam" id="PF22589"/>
    </source>
</evidence>
<dbReference type="InterPro" id="IPR054323">
    <property type="entry name" value="SPMIP1_C"/>
</dbReference>